<dbReference type="InterPro" id="IPR002842">
    <property type="entry name" value="ATPase_V1_Esu"/>
</dbReference>
<dbReference type="InterPro" id="IPR038495">
    <property type="entry name" value="ATPase_E_C"/>
</dbReference>
<dbReference type="SUPFAM" id="SSF160527">
    <property type="entry name" value="V-type ATPase subunit E-like"/>
    <property type="match status" value="1"/>
</dbReference>
<comment type="similarity">
    <text evidence="1">Belongs to the V-ATPase E subunit family.</text>
</comment>
<evidence type="ECO:0000313" key="6">
    <source>
        <dbReference type="Proteomes" id="UP000183255"/>
    </source>
</evidence>
<keyword evidence="4" id="KW-0175">Coiled coil</keyword>
<gene>
    <name evidence="5" type="ORF">SAMN05421804_101320</name>
</gene>
<protein>
    <submittedName>
        <fullName evidence="5">H+-ATPase subunit E/Vma4</fullName>
    </submittedName>
</protein>
<keyword evidence="2" id="KW-0813">Transport</keyword>
<sequence>MKYNTIAELETYFRNEIGRLSQKEMDDARNEIQRIKNRSIKQIEDYEAKNTNVYLEHEVKSIESEHAIAISKLIDENQRKLMRMRNELIEELFGELKSKLKAYTATEEYLSKMKAKIEAVSGAYGSKANLLISENDMKYAEELGACFKGEAQVKAKKEIEIGGFIIEFYEENIFIDETYDAKLKEQHNKFYANSELILN</sequence>
<dbReference type="AlphaFoldDB" id="A0A1G8GNM5"/>
<evidence type="ECO:0000256" key="2">
    <source>
        <dbReference type="ARBA" id="ARBA00022448"/>
    </source>
</evidence>
<dbReference type="Proteomes" id="UP000183255">
    <property type="component" value="Unassembled WGS sequence"/>
</dbReference>
<accession>A0A1G8GNM5</accession>
<dbReference type="EMBL" id="FNDZ01000001">
    <property type="protein sequence ID" value="SDH95994.1"/>
    <property type="molecule type" value="Genomic_DNA"/>
</dbReference>
<dbReference type="GO" id="GO:0033178">
    <property type="term" value="C:proton-transporting two-sector ATPase complex, catalytic domain"/>
    <property type="evidence" value="ECO:0007669"/>
    <property type="project" value="InterPro"/>
</dbReference>
<feature type="coiled-coil region" evidence="4">
    <location>
        <begin position="18"/>
        <end position="49"/>
    </location>
</feature>
<reference evidence="5 6" key="1">
    <citation type="submission" date="2016-10" db="EMBL/GenBank/DDBJ databases">
        <authorList>
            <person name="de Groot N.N."/>
        </authorList>
    </citation>
    <scope>NUCLEOTIDE SEQUENCE [LARGE SCALE GENOMIC DNA]</scope>
    <source>
        <strain evidence="5 6">CGMCC 1.5058</strain>
    </source>
</reference>
<name>A0A1G8GNM5_9CLOT</name>
<dbReference type="GO" id="GO:0046961">
    <property type="term" value="F:proton-transporting ATPase activity, rotational mechanism"/>
    <property type="evidence" value="ECO:0007669"/>
    <property type="project" value="InterPro"/>
</dbReference>
<evidence type="ECO:0000256" key="1">
    <source>
        <dbReference type="ARBA" id="ARBA00005901"/>
    </source>
</evidence>
<dbReference type="Pfam" id="PF01991">
    <property type="entry name" value="vATP-synt_E"/>
    <property type="match status" value="1"/>
</dbReference>
<dbReference type="RefSeq" id="WP_031573214.1">
    <property type="nucleotide sequence ID" value="NZ_DAMBCI010000014.1"/>
</dbReference>
<organism evidence="5 6">
    <name type="scientific">Proteiniclasticum ruminis</name>
    <dbReference type="NCBI Taxonomy" id="398199"/>
    <lineage>
        <taxon>Bacteria</taxon>
        <taxon>Bacillati</taxon>
        <taxon>Bacillota</taxon>
        <taxon>Clostridia</taxon>
        <taxon>Eubacteriales</taxon>
        <taxon>Clostridiaceae</taxon>
        <taxon>Proteiniclasticum</taxon>
    </lineage>
</organism>
<evidence type="ECO:0000256" key="3">
    <source>
        <dbReference type="ARBA" id="ARBA00023065"/>
    </source>
</evidence>
<evidence type="ECO:0000313" key="5">
    <source>
        <dbReference type="EMBL" id="SDH95994.1"/>
    </source>
</evidence>
<dbReference type="Gene3D" id="3.30.2320.30">
    <property type="entry name" value="ATP synthase, E subunit, C-terminal"/>
    <property type="match status" value="1"/>
</dbReference>
<keyword evidence="3" id="KW-0406">Ion transport</keyword>
<proteinExistence type="inferred from homology"/>
<evidence type="ECO:0000256" key="4">
    <source>
        <dbReference type="SAM" id="Coils"/>
    </source>
</evidence>